<dbReference type="Proteomes" id="UP000243799">
    <property type="component" value="Unassembled WGS sequence"/>
</dbReference>
<gene>
    <name evidence="5" type="ORF">SAMN05216266_107127</name>
</gene>
<comment type="subcellular location">
    <subcellularLocation>
        <location evidence="1">Golgi apparatus membrane</location>
        <topology evidence="1">Peripheral membrane protein</topology>
        <orientation evidence="1">Cytoplasmic side</orientation>
    </subcellularLocation>
</comment>
<dbReference type="GO" id="GO:0012505">
    <property type="term" value="C:endomembrane system"/>
    <property type="evidence" value="ECO:0007669"/>
    <property type="project" value="UniProtKB-ARBA"/>
</dbReference>
<dbReference type="Gene3D" id="1.10.3630.10">
    <property type="entry name" value="yeast vps74-n-term truncation variant domain like"/>
    <property type="match status" value="1"/>
</dbReference>
<name>A0A1I0ZM38_9PSEU</name>
<dbReference type="InterPro" id="IPR008628">
    <property type="entry name" value="GPP34-like"/>
</dbReference>
<dbReference type="Pfam" id="PF05719">
    <property type="entry name" value="GPP34"/>
    <property type="match status" value="1"/>
</dbReference>
<evidence type="ECO:0000256" key="2">
    <source>
        <dbReference type="ARBA" id="ARBA00023034"/>
    </source>
</evidence>
<organism evidence="5 6">
    <name type="scientific">Amycolatopsis marina</name>
    <dbReference type="NCBI Taxonomy" id="490629"/>
    <lineage>
        <taxon>Bacteria</taxon>
        <taxon>Bacillati</taxon>
        <taxon>Actinomycetota</taxon>
        <taxon>Actinomycetes</taxon>
        <taxon>Pseudonocardiales</taxon>
        <taxon>Pseudonocardiaceae</taxon>
        <taxon>Amycolatopsis</taxon>
    </lineage>
</organism>
<keyword evidence="2" id="KW-0333">Golgi apparatus</keyword>
<evidence type="ECO:0000256" key="4">
    <source>
        <dbReference type="ARBA" id="ARBA00023136"/>
    </source>
</evidence>
<accession>A0A1I0ZM38</accession>
<sequence>MLIAEDLILLAFDDETGKASSGVSNLDYALAGALLIELAMAGRIDVSGEEDEGKAGRLLVLDTTPTGEPALDEALDQVAKLDGKKPKDALSPLTRDALRTRLLAGLADRGILDKEEGRFLGIFPTTRWPATDSDHEVGVRQALHRVLVDGERPAERSAALIALLTATDSVHKVLDVAADDRDVVQRRAKEIAEGNWVSDAMRKAVEEITAAVMVAVFVPTIMASGS</sequence>
<reference evidence="6" key="1">
    <citation type="submission" date="2016-10" db="EMBL/GenBank/DDBJ databases">
        <authorList>
            <person name="Varghese N."/>
            <person name="Submissions S."/>
        </authorList>
    </citation>
    <scope>NUCLEOTIDE SEQUENCE [LARGE SCALE GENOMIC DNA]</scope>
    <source>
        <strain evidence="6">CGMCC 4.3568</strain>
    </source>
</reference>
<keyword evidence="4" id="KW-0472">Membrane</keyword>
<evidence type="ECO:0000256" key="3">
    <source>
        <dbReference type="ARBA" id="ARBA00023121"/>
    </source>
</evidence>
<dbReference type="GO" id="GO:0070273">
    <property type="term" value="F:phosphatidylinositol-4-phosphate binding"/>
    <property type="evidence" value="ECO:0007669"/>
    <property type="project" value="InterPro"/>
</dbReference>
<proteinExistence type="predicted"/>
<evidence type="ECO:0000256" key="1">
    <source>
        <dbReference type="ARBA" id="ARBA00004255"/>
    </source>
</evidence>
<dbReference type="PANTHER" id="PTHR12704">
    <property type="entry name" value="TRANS-GOLGI PROTEIN GMX33"/>
    <property type="match status" value="1"/>
</dbReference>
<dbReference type="AlphaFoldDB" id="A0A1I0ZM38"/>
<dbReference type="OrthoDB" id="4962633at2"/>
<dbReference type="GO" id="GO:0005737">
    <property type="term" value="C:cytoplasm"/>
    <property type="evidence" value="ECO:0007669"/>
    <property type="project" value="UniProtKB-ARBA"/>
</dbReference>
<dbReference type="EMBL" id="FOKG01000007">
    <property type="protein sequence ID" value="SFB26869.1"/>
    <property type="molecule type" value="Genomic_DNA"/>
</dbReference>
<dbReference type="STRING" id="490629.SAMN05216266_107127"/>
<protein>
    <submittedName>
        <fullName evidence="5">Golgi phosphoprotein 3 (GPP34)</fullName>
    </submittedName>
</protein>
<keyword evidence="3" id="KW-0446">Lipid-binding</keyword>
<evidence type="ECO:0000313" key="6">
    <source>
        <dbReference type="Proteomes" id="UP000243799"/>
    </source>
</evidence>
<dbReference type="RefSeq" id="WP_091673453.1">
    <property type="nucleotide sequence ID" value="NZ_FOKG01000007.1"/>
</dbReference>
<keyword evidence="6" id="KW-1185">Reference proteome</keyword>
<dbReference type="InterPro" id="IPR038261">
    <property type="entry name" value="GPP34-like_sf"/>
</dbReference>
<evidence type="ECO:0000313" key="5">
    <source>
        <dbReference type="EMBL" id="SFB26869.1"/>
    </source>
</evidence>
<dbReference type="PANTHER" id="PTHR12704:SF2">
    <property type="entry name" value="GOLGI PHOSPHOPROTEIN 3 HOMOLOG SAURON"/>
    <property type="match status" value="1"/>
</dbReference>